<dbReference type="Gene3D" id="2.60.40.150">
    <property type="entry name" value="C2 domain"/>
    <property type="match status" value="1"/>
</dbReference>
<feature type="compositionally biased region" description="Polar residues" evidence="1">
    <location>
        <begin position="523"/>
        <end position="533"/>
    </location>
</feature>
<feature type="compositionally biased region" description="Polar residues" evidence="1">
    <location>
        <begin position="541"/>
        <end position="559"/>
    </location>
</feature>
<evidence type="ECO:0000259" key="2">
    <source>
        <dbReference type="PROSITE" id="PS50004"/>
    </source>
</evidence>
<dbReference type="SMART" id="SM00239">
    <property type="entry name" value="C2"/>
    <property type="match status" value="1"/>
</dbReference>
<proteinExistence type="predicted"/>
<dbReference type="SUPFAM" id="SSF49562">
    <property type="entry name" value="C2 domain (Calcium/lipid-binding domain, CaLB)"/>
    <property type="match status" value="1"/>
</dbReference>
<dbReference type="InterPro" id="IPR000008">
    <property type="entry name" value="C2_dom"/>
</dbReference>
<evidence type="ECO:0000256" key="1">
    <source>
        <dbReference type="SAM" id="MobiDB-lite"/>
    </source>
</evidence>
<dbReference type="PhylomeDB" id="A0A0G4GQ96"/>
<feature type="compositionally biased region" description="Basic and acidic residues" evidence="1">
    <location>
        <begin position="767"/>
        <end position="788"/>
    </location>
</feature>
<organism evidence="3">
    <name type="scientific">Chromera velia CCMP2878</name>
    <dbReference type="NCBI Taxonomy" id="1169474"/>
    <lineage>
        <taxon>Eukaryota</taxon>
        <taxon>Sar</taxon>
        <taxon>Alveolata</taxon>
        <taxon>Colpodellida</taxon>
        <taxon>Chromeraceae</taxon>
        <taxon>Chromera</taxon>
    </lineage>
</organism>
<feature type="compositionally biased region" description="Basic and acidic residues" evidence="1">
    <location>
        <begin position="1398"/>
        <end position="1412"/>
    </location>
</feature>
<feature type="region of interest" description="Disordered" evidence="1">
    <location>
        <begin position="414"/>
        <end position="466"/>
    </location>
</feature>
<dbReference type="PROSITE" id="PS50004">
    <property type="entry name" value="C2"/>
    <property type="match status" value="1"/>
</dbReference>
<feature type="compositionally biased region" description="Low complexity" evidence="1">
    <location>
        <begin position="571"/>
        <end position="580"/>
    </location>
</feature>
<evidence type="ECO:0000313" key="3">
    <source>
        <dbReference type="EMBL" id="CEM32576.1"/>
    </source>
</evidence>
<feature type="region of interest" description="Disordered" evidence="1">
    <location>
        <begin position="1398"/>
        <end position="1537"/>
    </location>
</feature>
<dbReference type="InterPro" id="IPR035892">
    <property type="entry name" value="C2_domain_sf"/>
</dbReference>
<accession>A0A0G4GQ96</accession>
<feature type="compositionally biased region" description="Polar residues" evidence="1">
    <location>
        <begin position="929"/>
        <end position="939"/>
    </location>
</feature>
<dbReference type="VEuPathDB" id="CryptoDB:Cvel_734"/>
<dbReference type="CDD" id="cd00030">
    <property type="entry name" value="C2"/>
    <property type="match status" value="1"/>
</dbReference>
<dbReference type="InterPro" id="IPR013887">
    <property type="entry name" value="UPF0592"/>
</dbReference>
<dbReference type="Pfam" id="PF08578">
    <property type="entry name" value="DUF1765"/>
    <property type="match status" value="1"/>
</dbReference>
<dbReference type="PANTHER" id="PTHR35397:SF1">
    <property type="entry name" value="ARMADILLO-LIKE HELICAL DOMAIN-CONTAINING PROTEIN"/>
    <property type="match status" value="1"/>
</dbReference>
<name>A0A0G4GQ96_9ALVE</name>
<feature type="region of interest" description="Disordered" evidence="1">
    <location>
        <begin position="481"/>
        <end position="590"/>
    </location>
</feature>
<feature type="region of interest" description="Disordered" evidence="1">
    <location>
        <begin position="1"/>
        <end position="20"/>
    </location>
</feature>
<feature type="domain" description="C2" evidence="2">
    <location>
        <begin position="33"/>
        <end position="153"/>
    </location>
</feature>
<feature type="compositionally biased region" description="Low complexity" evidence="1">
    <location>
        <begin position="450"/>
        <end position="459"/>
    </location>
</feature>
<feature type="compositionally biased region" description="Basic and acidic residues" evidence="1">
    <location>
        <begin position="971"/>
        <end position="983"/>
    </location>
</feature>
<feature type="region of interest" description="Disordered" evidence="1">
    <location>
        <begin position="767"/>
        <end position="794"/>
    </location>
</feature>
<dbReference type="EMBL" id="CDMZ01001436">
    <property type="protein sequence ID" value="CEM32576.1"/>
    <property type="molecule type" value="Genomic_DNA"/>
</dbReference>
<dbReference type="PANTHER" id="PTHR35397">
    <property type="entry name" value="C2 DOMAIN-CONTAINING PROTEIN-RELATED"/>
    <property type="match status" value="1"/>
</dbReference>
<gene>
    <name evidence="3" type="ORF">Cvel_734</name>
</gene>
<reference evidence="3" key="1">
    <citation type="submission" date="2014-11" db="EMBL/GenBank/DDBJ databases">
        <authorList>
            <person name="Otto D Thomas"/>
            <person name="Naeem Raeece"/>
        </authorList>
    </citation>
    <scope>NUCLEOTIDE SEQUENCE</scope>
</reference>
<feature type="compositionally biased region" description="Low complexity" evidence="1">
    <location>
        <begin position="414"/>
        <end position="423"/>
    </location>
</feature>
<feature type="compositionally biased region" description="Basic and acidic residues" evidence="1">
    <location>
        <begin position="1519"/>
        <end position="1537"/>
    </location>
</feature>
<feature type="region of interest" description="Disordered" evidence="1">
    <location>
        <begin position="906"/>
        <end position="984"/>
    </location>
</feature>
<feature type="region of interest" description="Disordered" evidence="1">
    <location>
        <begin position="336"/>
        <end position="381"/>
    </location>
</feature>
<sequence length="1613" mass="180890">MGNCPKKPKSLHEGDEDDPNQVSWAHHRDFEIQPPHQLVHEDIEEISKTYRFFVKISGIKCRNLKNAECCFAVVNWDDYSFEKRTRPQKMGNSPKFPDVFQFTWTAPSLRGMEDKLLDVSIWEDDKAQGVLLGSVSVPLYKIATGPVHHDFRLNSPSSKGNQKGEDGSRVIFDVQMSQICQLIINPVEILVHLHGHMQEEEEEVVTKSLDDPNEPVAAPTVEGGQICEDDDTELFEAEWMLQFEPTGVEGDQTYQSMWTEKCVEPYWSAINEASIHEQRVSLFASPPTSPTAPNKPAQSIPSVAAAFAARAPSFRTATIHETPSTTTATGANAAAQNGIAPPASQSAPRLVPLPQNLPSPPKKTVSIVEQKDSKESEAPQDLLDDGASAEIPAKSTPGTVNKFNVRLRGDTTQTTTDAGMTAQSLPDPVQHPLPPDQPGEQLKVKGVDMQQQQSHTPQTPQTPPLEANRRMLRIEPISTNLRAVASAPRGHPSLVPSKALSRGSPEKATVPNTDNNLPPAPNTPHQAPQNPGSGNHVPGIQTANGTGQSTSPLPGQQAQGGVFEVPHPVLSASPSPSFTAPAPPQHLDRQNTYRRLASIVKEKKTLARELLLDNLPTIQLETTVEQLRQQHINVHLYMRVLGMSAPKLFGEIWIPFYKLYDADVVESMDKHFFDCYFHERIWSYGKCIGYLEGIILFQNNPAVAQAVAGVLTEEGPKRISPPVLGAEHKTVNFFFRNQDIVPNEIKQVTETHQRLLDTLWEKRRDAGDTAAQREDATLVGREKTRGSEKTPAGRAGDLNSLCETLLQVLKKSQTETRKSYIYKSEAALLTGQRVLLNVANHVLEYLDYILYVQKAQYCAILHQVLRRGELDVGTCMPEPPEPLSKQNAALKEVLACYKKIKEEMKASREGASRKKKREKEKEATAAVKNSGTRGSSVSDASEVAPVRGSVSPNGGEKKPSRLLFPTPGQEKPSDENSTKKDVDADLAAPVPPERVEALVGNLTEAEKLAVMLYHKRMKLCRQYLLLLYRMLYYALDKLSNDAVFEGQKKYLSIFLCIAYFRIPAFRKGLLEGVLNGRERKLAVDEWRGTEYHLDEASLIRMEHWHPSSSLRSVLDWTHFHNNLLGYFGYKSLQTALEDLPIPKSDNWRERLCKRSTAFFSFLEHWAKHVYQVVPNKEALRWHHIPGYAHLLKGMLIEMKQRDVTRYPDSLLNCTGAMLANEKLLSVFIKILFLKTSAYHPPSVFSAMNYLDYWVQVLSLRGLPLPPNFDFHFLLKGLDILLGCEMCLNVSKGLWFIYKNVSIFQGTRLRSVVNDLLIEKYFFTLFLNWSWLVRKCFMWFLLYRVCEGARQAMMRGVPKRKLSLDERTWLEAYSRLCQYFEKIGAPAVFPQQTLEAALNREEKAEGETEREGEQSATTKGQKTGDHGSRAGSKFAGFRNIGNLASQAEINQDKKEMPPTPSALTMKREGSAQSEVMTEDITGASPWKPRLLDDTEEDDHADSEQMPAVGGRRRSFSADGDELRREQSKEKKTESGRNAKYRADWAKALSRRDEPKEVPEAPQDMKIYIASASPEFSRELAFYRDWVIGGADQLPTMHIPATPLDQGVDVPLESW</sequence>
<protein>
    <recommendedName>
        <fullName evidence="2">C2 domain-containing protein</fullName>
    </recommendedName>
</protein>